<sequence length="1537" mass="169345">MVPPWPAAAPFPASFPTGIWPPGVQTPGRQQGAPMAFQRSQGPQVTQVPQGPQHRQVPQGPPGPGPRRIEMPQVSSGPEQGMAAAAGGSGRPNIVCTSGEYGARAQDFDGMWEMDFSPQTWARVLALTAVGFLLLLRGSRGALQSELQAAASKVLPAIFYAARQLEVLLHSDGAATQPPVAVKVTQVMCEETRTAPDPEPAKVEKTASAAPEPEADPDDTTHVPEKEPEHETYLEMDGRVMSLEQLCQEVGARRVCSPRSSASASDEVLMEDLRPAEDAMKTPTDAGSPDTKATSPVTSTIKGAPRKWRGRREVRPEPILEETAGAEQAEPPHELPEGIVFELCLLNTDLAVQSRQRLRVTLSSGPEICAETNWLSIQKKLQEFCKKRGWCNCKVQYNNGSALEELCDSNSLRRLFELHREALLRDAVELLLYVVPDPTDDTPPSVIDGEEIVLEADQQGSPILLNLRSDVLLGEGGFGQVWRVRDTESQTAYGVKIVKSSLRDGRSQEHMETEISALLKLNHPNIIKVLQHGYILDPVRGRLPAYMMDLGRCSVQDLLETGWHTKAAAEAAQRDMSSALQHFHAAGLGHMDVKPANWLVANKFTGSLGETQLELKLIDAGGAGRLGKDKVTSFTADYAHPLHRGEFPSGFHNYCSGLRNFLMRVHAFFDWYGLRKAIYVLSSFDSESKVHPYRRAFQKAAAAVDSDRVFFMDAVRENGWVLFYACKTVQNDKDVVMEAVRQTGFALACASEALRGDREVVMEAVRQKGFALQYACVKFRGDKEVVLEAVCQNGLALDFASDELKADKEVVAKAVRQNSRALGYACVKFMSDKDFIMNAVHLNGFALELACDTLQGDKEVVTEAVRQNGTALEYASEDLKGDREVVLEAARQDGHALAYASQELKGDKEVVMQAVRQDGLALLHASEELNGDKEVVMEAVRQDGRFLLYASLALKSDKEVVMEAVRQNGRTLKNASQKLKGDKEVVMEAICQDGSLLEYVSQHLKGDKEIVMEAVRQKGTLLELASEELKGDNEVVMEAIRQDGSLLKHASQKLKGDKEVVIEAVRQNGSAIEYASNELKGDKEVVMEAVRQNGSLLLYASQELKGDKEIVLEAVRKYGFALKFASRELQGDTEVVMQAVCQNGLALQYASRELRALGWRHRRFGWRARLKALIMGAVRQDGFDMNLACNTSQSHKKVVMKAVRQNPSALKYAGDKFRNDKEFVMEAVRRNGFAIKYASKELQSDEEVVMEAVREQEAPETREERIARLIAEMQDDWSWGAGEPKAAHDGCIYFAGAPPRRRASTEPLEAPPVPAAPVPPVRSGRAWRAGGSVASSKAAFDEDPDLAALEARLEEGTFLMAKPVRFRPGGCFVRLPGGQEAFLPVEHFSPSTEASTNAVRQAVNKLSRDGKLRVRDIGSDRVSMLKAHEEALRGQELDARRRKMEEGIEKLRENYNPNKVMVGFVSSVQKNGIFVSVIDGLDALIPLKELPSKFLEEDGEVQKPTLAVGQAVQFRIIRYSWQSDGFVATMMPLAARS</sequence>
<keyword evidence="3" id="KW-0723">Serine/threonine-protein kinase</keyword>
<dbReference type="CDD" id="cd00164">
    <property type="entry name" value="S1_like"/>
    <property type="match status" value="1"/>
</dbReference>
<proteinExistence type="predicted"/>
<comment type="subcellular location">
    <subcellularLocation>
        <location evidence="1">Cytoplasm</location>
    </subcellularLocation>
</comment>
<accession>A0A9P1G1C0</accession>
<feature type="domain" description="S1 motif" evidence="10">
    <location>
        <begin position="1458"/>
        <end position="1536"/>
    </location>
</feature>
<dbReference type="SUPFAM" id="SSF56112">
    <property type="entry name" value="Protein kinase-like (PK-like)"/>
    <property type="match status" value="1"/>
</dbReference>
<dbReference type="PANTHER" id="PTHR22969:SF17">
    <property type="entry name" value="INHIBITOR OF NUCLEAR FACTOR KAPPA-B KINASE SUBUNIT BETA"/>
    <property type="match status" value="1"/>
</dbReference>
<evidence type="ECO:0000256" key="1">
    <source>
        <dbReference type="ARBA" id="ARBA00004496"/>
    </source>
</evidence>
<evidence type="ECO:0000313" key="11">
    <source>
        <dbReference type="EMBL" id="CAI3994280.1"/>
    </source>
</evidence>
<dbReference type="EMBL" id="CAMXCT030001934">
    <property type="protein sequence ID" value="CAL4781592.1"/>
    <property type="molecule type" value="Genomic_DNA"/>
</dbReference>
<dbReference type="EMBL" id="CAMXCT020001934">
    <property type="protein sequence ID" value="CAL1147655.1"/>
    <property type="molecule type" value="Genomic_DNA"/>
</dbReference>
<dbReference type="InterPro" id="IPR012340">
    <property type="entry name" value="NA-bd_OB-fold"/>
</dbReference>
<gene>
    <name evidence="11" type="ORF">C1SCF055_LOCUS20935</name>
</gene>
<feature type="region of interest" description="Disordered" evidence="8">
    <location>
        <begin position="1302"/>
        <end position="1324"/>
    </location>
</feature>
<dbReference type="InterPro" id="IPR003029">
    <property type="entry name" value="S1_domain"/>
</dbReference>
<dbReference type="Pfam" id="PF00575">
    <property type="entry name" value="S1"/>
    <property type="match status" value="1"/>
</dbReference>
<evidence type="ECO:0000256" key="6">
    <source>
        <dbReference type="ARBA" id="ARBA00022777"/>
    </source>
</evidence>
<protein>
    <submittedName>
        <fullName evidence="12">DUF4116 domain-containing protein</fullName>
    </submittedName>
</protein>
<dbReference type="Gene3D" id="1.10.510.10">
    <property type="entry name" value="Transferase(Phosphotransferase) domain 1"/>
    <property type="match status" value="1"/>
</dbReference>
<reference evidence="11" key="1">
    <citation type="submission" date="2022-10" db="EMBL/GenBank/DDBJ databases">
        <authorList>
            <person name="Chen Y."/>
            <person name="Dougan E. K."/>
            <person name="Chan C."/>
            <person name="Rhodes N."/>
            <person name="Thang M."/>
        </authorList>
    </citation>
    <scope>NUCLEOTIDE SEQUENCE</scope>
</reference>
<feature type="compositionally biased region" description="Basic and acidic residues" evidence="8">
    <location>
        <begin position="219"/>
        <end position="228"/>
    </location>
</feature>
<dbReference type="InterPro" id="IPR025197">
    <property type="entry name" value="DUF4116"/>
</dbReference>
<dbReference type="GO" id="GO:0003676">
    <property type="term" value="F:nucleic acid binding"/>
    <property type="evidence" value="ECO:0007669"/>
    <property type="project" value="InterPro"/>
</dbReference>
<feature type="region of interest" description="Disordered" evidence="8">
    <location>
        <begin position="279"/>
        <end position="331"/>
    </location>
</feature>
<keyword evidence="7" id="KW-0067">ATP-binding</keyword>
<dbReference type="EMBL" id="CAMXCT010001934">
    <property type="protein sequence ID" value="CAI3994280.1"/>
    <property type="molecule type" value="Genomic_DNA"/>
</dbReference>
<keyword evidence="6" id="KW-0418">Kinase</keyword>
<evidence type="ECO:0000259" key="10">
    <source>
        <dbReference type="PROSITE" id="PS50126"/>
    </source>
</evidence>
<dbReference type="GO" id="GO:0004674">
    <property type="term" value="F:protein serine/threonine kinase activity"/>
    <property type="evidence" value="ECO:0007669"/>
    <property type="project" value="UniProtKB-KW"/>
</dbReference>
<dbReference type="SMART" id="SM00220">
    <property type="entry name" value="S_TKc"/>
    <property type="match status" value="1"/>
</dbReference>
<dbReference type="PROSITE" id="PS50011">
    <property type="entry name" value="PROTEIN_KINASE_DOM"/>
    <property type="match status" value="1"/>
</dbReference>
<comment type="caution">
    <text evidence="11">The sequence shown here is derived from an EMBL/GenBank/DDBJ whole genome shotgun (WGS) entry which is preliminary data.</text>
</comment>
<evidence type="ECO:0000256" key="4">
    <source>
        <dbReference type="ARBA" id="ARBA00022679"/>
    </source>
</evidence>
<evidence type="ECO:0000313" key="12">
    <source>
        <dbReference type="EMBL" id="CAL4781592.1"/>
    </source>
</evidence>
<evidence type="ECO:0000313" key="13">
    <source>
        <dbReference type="Proteomes" id="UP001152797"/>
    </source>
</evidence>
<evidence type="ECO:0000256" key="7">
    <source>
        <dbReference type="ARBA" id="ARBA00022840"/>
    </source>
</evidence>
<evidence type="ECO:0000256" key="2">
    <source>
        <dbReference type="ARBA" id="ARBA00022490"/>
    </source>
</evidence>
<evidence type="ECO:0000259" key="9">
    <source>
        <dbReference type="PROSITE" id="PS50011"/>
    </source>
</evidence>
<feature type="compositionally biased region" description="Basic and acidic residues" evidence="8">
    <location>
        <begin position="192"/>
        <end position="205"/>
    </location>
</feature>
<feature type="domain" description="Protein kinase" evidence="9">
    <location>
        <begin position="467"/>
        <end position="761"/>
    </location>
</feature>
<dbReference type="PROSITE" id="PS50126">
    <property type="entry name" value="S1"/>
    <property type="match status" value="1"/>
</dbReference>
<dbReference type="SUPFAM" id="SSF50249">
    <property type="entry name" value="Nucleic acid-binding proteins"/>
    <property type="match status" value="1"/>
</dbReference>
<dbReference type="PANTHER" id="PTHR22969">
    <property type="entry name" value="IKB KINASE"/>
    <property type="match status" value="1"/>
</dbReference>
<keyword evidence="4" id="KW-0808">Transferase</keyword>
<dbReference type="Proteomes" id="UP001152797">
    <property type="component" value="Unassembled WGS sequence"/>
</dbReference>
<dbReference type="OrthoDB" id="5872528at2759"/>
<feature type="region of interest" description="Disordered" evidence="8">
    <location>
        <begin position="192"/>
        <end position="228"/>
    </location>
</feature>
<dbReference type="GO" id="GO:0005737">
    <property type="term" value="C:cytoplasm"/>
    <property type="evidence" value="ECO:0007669"/>
    <property type="project" value="UniProtKB-SubCell"/>
</dbReference>
<keyword evidence="13" id="KW-1185">Reference proteome</keyword>
<dbReference type="Pfam" id="PF00069">
    <property type="entry name" value="Pkinase"/>
    <property type="match status" value="1"/>
</dbReference>
<feature type="non-terminal residue" evidence="11">
    <location>
        <position position="1537"/>
    </location>
</feature>
<dbReference type="InterPro" id="IPR051180">
    <property type="entry name" value="IKK"/>
</dbReference>
<evidence type="ECO:0000256" key="3">
    <source>
        <dbReference type="ARBA" id="ARBA00022527"/>
    </source>
</evidence>
<evidence type="ECO:0000256" key="5">
    <source>
        <dbReference type="ARBA" id="ARBA00022741"/>
    </source>
</evidence>
<dbReference type="Gene3D" id="2.40.50.140">
    <property type="entry name" value="Nucleic acid-binding proteins"/>
    <property type="match status" value="1"/>
</dbReference>
<feature type="region of interest" description="Disordered" evidence="8">
    <location>
        <begin position="1"/>
        <end position="91"/>
    </location>
</feature>
<name>A0A9P1G1C0_9DINO</name>
<dbReference type="GO" id="GO:0005524">
    <property type="term" value="F:ATP binding"/>
    <property type="evidence" value="ECO:0007669"/>
    <property type="project" value="UniProtKB-KW"/>
</dbReference>
<dbReference type="InterPro" id="IPR011009">
    <property type="entry name" value="Kinase-like_dom_sf"/>
</dbReference>
<keyword evidence="2" id="KW-0963">Cytoplasm</keyword>
<feature type="compositionally biased region" description="Pro residues" evidence="8">
    <location>
        <begin position="1309"/>
        <end position="1320"/>
    </location>
</feature>
<dbReference type="SMART" id="SM00316">
    <property type="entry name" value="S1"/>
    <property type="match status" value="2"/>
</dbReference>
<reference evidence="12 13" key="2">
    <citation type="submission" date="2024-05" db="EMBL/GenBank/DDBJ databases">
        <authorList>
            <person name="Chen Y."/>
            <person name="Shah S."/>
            <person name="Dougan E. K."/>
            <person name="Thang M."/>
            <person name="Chan C."/>
        </authorList>
    </citation>
    <scope>NUCLEOTIDE SEQUENCE [LARGE SCALE GENOMIC DNA]</scope>
</reference>
<feature type="compositionally biased region" description="Polar residues" evidence="8">
    <location>
        <begin position="291"/>
        <end position="301"/>
    </location>
</feature>
<organism evidence="11">
    <name type="scientific">Cladocopium goreaui</name>
    <dbReference type="NCBI Taxonomy" id="2562237"/>
    <lineage>
        <taxon>Eukaryota</taxon>
        <taxon>Sar</taxon>
        <taxon>Alveolata</taxon>
        <taxon>Dinophyceae</taxon>
        <taxon>Suessiales</taxon>
        <taxon>Symbiodiniaceae</taxon>
        <taxon>Cladocopium</taxon>
    </lineage>
</organism>
<dbReference type="Pfam" id="PF13475">
    <property type="entry name" value="DUF4116"/>
    <property type="match status" value="9"/>
</dbReference>
<feature type="compositionally biased region" description="Low complexity" evidence="8">
    <location>
        <begin position="41"/>
        <end position="58"/>
    </location>
</feature>
<dbReference type="InterPro" id="IPR000719">
    <property type="entry name" value="Prot_kinase_dom"/>
</dbReference>
<evidence type="ECO:0000256" key="8">
    <source>
        <dbReference type="SAM" id="MobiDB-lite"/>
    </source>
</evidence>
<keyword evidence="5" id="KW-0547">Nucleotide-binding</keyword>